<comment type="cofactor">
    <cofactor evidence="1">
        <name>Mn(2+)</name>
        <dbReference type="ChEBI" id="CHEBI:29035"/>
    </cofactor>
</comment>
<keyword evidence="8" id="KW-1185">Reference proteome</keyword>
<dbReference type="PROSITE" id="PS00125">
    <property type="entry name" value="SER_THR_PHOSPHATASE"/>
    <property type="match status" value="1"/>
</dbReference>
<organism evidence="7 8">
    <name type="scientific">Angomonas deanei</name>
    <dbReference type="NCBI Taxonomy" id="59799"/>
    <lineage>
        <taxon>Eukaryota</taxon>
        <taxon>Discoba</taxon>
        <taxon>Euglenozoa</taxon>
        <taxon>Kinetoplastea</taxon>
        <taxon>Metakinetoplastina</taxon>
        <taxon>Trypanosomatida</taxon>
        <taxon>Trypanosomatidae</taxon>
        <taxon>Strigomonadinae</taxon>
        <taxon>Angomonas</taxon>
    </lineage>
</organism>
<dbReference type="Pfam" id="PF00149">
    <property type="entry name" value="Metallophos"/>
    <property type="match status" value="1"/>
</dbReference>
<evidence type="ECO:0000313" key="8">
    <source>
        <dbReference type="Proteomes" id="UP000515908"/>
    </source>
</evidence>
<reference evidence="7 8" key="1">
    <citation type="submission" date="2020-08" db="EMBL/GenBank/DDBJ databases">
        <authorList>
            <person name="Newling K."/>
            <person name="Davey J."/>
            <person name="Forrester S."/>
        </authorList>
    </citation>
    <scope>NUCLEOTIDE SEQUENCE [LARGE SCALE GENOMIC DNA]</scope>
    <source>
        <strain evidence="8">Crithidia deanei Carvalho (ATCC PRA-265)</strain>
    </source>
</reference>
<dbReference type="InterPro" id="IPR004843">
    <property type="entry name" value="Calcineurin-like_PHP"/>
</dbReference>
<evidence type="ECO:0000313" key="7">
    <source>
        <dbReference type="EMBL" id="CAD2215694.1"/>
    </source>
</evidence>
<dbReference type="InterPro" id="IPR006186">
    <property type="entry name" value="Ser/Thr-sp_prot-phosphatase"/>
</dbReference>
<evidence type="ECO:0000256" key="3">
    <source>
        <dbReference type="ARBA" id="ARBA00022801"/>
    </source>
</evidence>
<evidence type="ECO:0000256" key="2">
    <source>
        <dbReference type="ARBA" id="ARBA00022723"/>
    </source>
</evidence>
<keyword evidence="2" id="KW-0479">Metal-binding</keyword>
<feature type="domain" description="Serine/threonine specific protein phosphatases" evidence="6">
    <location>
        <begin position="156"/>
        <end position="161"/>
    </location>
</feature>
<dbReference type="GO" id="GO:0005737">
    <property type="term" value="C:cytoplasm"/>
    <property type="evidence" value="ECO:0007669"/>
    <property type="project" value="TreeGrafter"/>
</dbReference>
<keyword evidence="3 5" id="KW-0378">Hydrolase</keyword>
<dbReference type="SMART" id="SM00156">
    <property type="entry name" value="PP2Ac"/>
    <property type="match status" value="1"/>
</dbReference>
<accession>A0A7G2C9M0</accession>
<evidence type="ECO:0000256" key="5">
    <source>
        <dbReference type="RuleBase" id="RU004273"/>
    </source>
</evidence>
<dbReference type="PANTHER" id="PTHR11668:SF488">
    <property type="entry name" value="SERINE_THREONINE-PROTEIN PHOSPHATASE"/>
    <property type="match status" value="1"/>
</dbReference>
<proteinExistence type="inferred from homology"/>
<dbReference type="FunFam" id="3.60.21.10:FF:000212">
    <property type="entry name" value="Serine/threonine-protein phosphatase"/>
    <property type="match status" value="1"/>
</dbReference>
<dbReference type="SUPFAM" id="SSF56300">
    <property type="entry name" value="Metallo-dependent phosphatases"/>
    <property type="match status" value="1"/>
</dbReference>
<dbReference type="InterPro" id="IPR029052">
    <property type="entry name" value="Metallo-depent_PP-like"/>
</dbReference>
<dbReference type="EC" id="3.1.3.16" evidence="5"/>
<evidence type="ECO:0000256" key="4">
    <source>
        <dbReference type="ARBA" id="ARBA00023211"/>
    </source>
</evidence>
<evidence type="ECO:0000256" key="1">
    <source>
        <dbReference type="ARBA" id="ARBA00001936"/>
    </source>
</evidence>
<dbReference type="GO" id="GO:0005634">
    <property type="term" value="C:nucleus"/>
    <property type="evidence" value="ECO:0007669"/>
    <property type="project" value="TreeGrafter"/>
</dbReference>
<dbReference type="PANTHER" id="PTHR11668">
    <property type="entry name" value="SERINE/THREONINE PROTEIN PHOSPHATASE"/>
    <property type="match status" value="1"/>
</dbReference>
<gene>
    <name evidence="7" type="ORF">ADEAN_000314900</name>
</gene>
<dbReference type="GO" id="GO:0004722">
    <property type="term" value="F:protein serine/threonine phosphatase activity"/>
    <property type="evidence" value="ECO:0007669"/>
    <property type="project" value="UniProtKB-EC"/>
</dbReference>
<evidence type="ECO:0000259" key="6">
    <source>
        <dbReference type="PROSITE" id="PS00125"/>
    </source>
</evidence>
<protein>
    <recommendedName>
        <fullName evidence="5">Serine/threonine-protein phosphatase</fullName>
        <ecNumber evidence="5">3.1.3.16</ecNumber>
    </recommendedName>
</protein>
<comment type="catalytic activity">
    <reaction evidence="5">
        <text>O-phospho-L-threonyl-[protein] + H2O = L-threonyl-[protein] + phosphate</text>
        <dbReference type="Rhea" id="RHEA:47004"/>
        <dbReference type="Rhea" id="RHEA-COMP:11060"/>
        <dbReference type="Rhea" id="RHEA-COMP:11605"/>
        <dbReference type="ChEBI" id="CHEBI:15377"/>
        <dbReference type="ChEBI" id="CHEBI:30013"/>
        <dbReference type="ChEBI" id="CHEBI:43474"/>
        <dbReference type="ChEBI" id="CHEBI:61977"/>
        <dbReference type="EC" id="3.1.3.16"/>
    </reaction>
</comment>
<dbReference type="Proteomes" id="UP000515908">
    <property type="component" value="Chromosome 05"/>
</dbReference>
<dbReference type="InterPro" id="IPR050341">
    <property type="entry name" value="PP1_catalytic_subunit"/>
</dbReference>
<dbReference type="Gene3D" id="3.60.21.10">
    <property type="match status" value="1"/>
</dbReference>
<keyword evidence="4" id="KW-0464">Manganese</keyword>
<dbReference type="GO" id="GO:0046872">
    <property type="term" value="F:metal ion binding"/>
    <property type="evidence" value="ECO:0007669"/>
    <property type="project" value="UniProtKB-KW"/>
</dbReference>
<dbReference type="EMBL" id="LR877149">
    <property type="protein sequence ID" value="CAD2215694.1"/>
    <property type="molecule type" value="Genomic_DNA"/>
</dbReference>
<sequence>MEERLLFYDVAVLILRSWKLNGESLLEERYLSTLLQRVRPVLLAQPMLVPVRAPVNVCGDIHGQIHDLMEIFKVGGIPDFSEIFEERNNLTTLEETTRVNESYVSNPEAREENSSSGGKHNYLFLGDYVDRGKYGSEVITVLLTFKYLFPNRVFILRGNHETDSVCRIYGFFDECKRRFSVKLFKEFTNVFNVLPIAADLEGVALCMHGGLSPELQDLRQIRNIGRPLLVGDSGLACDLLWSDPDENPRSRGWSPNERGVSFTFSAEIVDKVLAKLDKDIIIRAHQVVEKGYSFFGSNRGLVTVFSASNYCGEFTNSGAMLCMDKDCKCSFKIFKPVY</sequence>
<comment type="similarity">
    <text evidence="5">Belongs to the PPP phosphatase family.</text>
</comment>
<name>A0A7G2C9M0_9TRYP</name>
<dbReference type="VEuPathDB" id="TriTrypDB:ADEAN_000314900"/>
<dbReference type="AlphaFoldDB" id="A0A7G2C9M0"/>
<dbReference type="PRINTS" id="PR00114">
    <property type="entry name" value="STPHPHTASE"/>
</dbReference>